<feature type="signal peptide" evidence="1">
    <location>
        <begin position="1"/>
        <end position="23"/>
    </location>
</feature>
<protein>
    <recommendedName>
        <fullName evidence="2">DUF4773 domain-containing protein</fullName>
    </recommendedName>
</protein>
<dbReference type="EnsemblMetazoa" id="XM_024228051.1">
    <property type="protein sequence ID" value="XP_024083819.1"/>
    <property type="gene ID" value="LOC106666677"/>
</dbReference>
<dbReference type="InterPro" id="IPR031941">
    <property type="entry name" value="DUF4773"/>
</dbReference>
<dbReference type="Proteomes" id="UP000494040">
    <property type="component" value="Unassembled WGS sequence"/>
</dbReference>
<evidence type="ECO:0000313" key="3">
    <source>
        <dbReference type="EnsemblMetazoa" id="XP_024083819.1"/>
    </source>
</evidence>
<evidence type="ECO:0000259" key="2">
    <source>
        <dbReference type="Pfam" id="PF15998"/>
    </source>
</evidence>
<reference evidence="3" key="1">
    <citation type="submission" date="2022-01" db="UniProtKB">
        <authorList>
            <consortium name="EnsemblMetazoa"/>
        </authorList>
    </citation>
    <scope>IDENTIFICATION</scope>
</reference>
<keyword evidence="4" id="KW-1185">Reference proteome</keyword>
<dbReference type="KEGG" id="clec:106666677"/>
<dbReference type="Pfam" id="PF15998">
    <property type="entry name" value="DUF4773"/>
    <property type="match status" value="1"/>
</dbReference>
<dbReference type="RefSeq" id="XP_024083819.1">
    <property type="nucleotide sequence ID" value="XM_024228051.1"/>
</dbReference>
<keyword evidence="1" id="KW-0732">Signal</keyword>
<feature type="domain" description="DUF4773" evidence="2">
    <location>
        <begin position="128"/>
        <end position="208"/>
    </location>
</feature>
<evidence type="ECO:0000256" key="1">
    <source>
        <dbReference type="SAM" id="SignalP"/>
    </source>
</evidence>
<organism evidence="3 4">
    <name type="scientific">Cimex lectularius</name>
    <name type="common">Bed bug</name>
    <name type="synonym">Acanthia lectularia</name>
    <dbReference type="NCBI Taxonomy" id="79782"/>
    <lineage>
        <taxon>Eukaryota</taxon>
        <taxon>Metazoa</taxon>
        <taxon>Ecdysozoa</taxon>
        <taxon>Arthropoda</taxon>
        <taxon>Hexapoda</taxon>
        <taxon>Insecta</taxon>
        <taxon>Pterygota</taxon>
        <taxon>Neoptera</taxon>
        <taxon>Paraneoptera</taxon>
        <taxon>Hemiptera</taxon>
        <taxon>Heteroptera</taxon>
        <taxon>Panheteroptera</taxon>
        <taxon>Cimicomorpha</taxon>
        <taxon>Cimicidae</taxon>
        <taxon>Cimex</taxon>
    </lineage>
</organism>
<dbReference type="GeneID" id="106666677"/>
<proteinExistence type="predicted"/>
<evidence type="ECO:0000313" key="4">
    <source>
        <dbReference type="Proteomes" id="UP000494040"/>
    </source>
</evidence>
<accession>A0A8I6SRJ0</accession>
<feature type="chain" id="PRO_5035280766" description="DUF4773 domain-containing protein" evidence="1">
    <location>
        <begin position="24"/>
        <end position="252"/>
    </location>
</feature>
<sequence length="252" mass="28807">MTNVKAFILTLLVVSVAVTLCSGENADYPENDIFAEGNSTVATILKSWDLAFRLSPSEDYVSWAAWETSKNGFSSLLNKLSDHEISATVDKDLQNLTKWKDALRDSFSPAFHTDDNNHNFSLCITDPLGKKLCTEITTIKDNYTLTVTTKIDDKVQTSQNIEVFNPLAFCLTVPDLTENRYCLMTYNINYTKDDFNGCLRVDYHVWYERFDFPTVCVTKEDGKYNYEKKELPEKAKKSKLFHESPLPTSKRQ</sequence>
<name>A0A8I6SRJ0_CIMLE</name>
<dbReference type="AlphaFoldDB" id="A0A8I6SRJ0"/>